<evidence type="ECO:0000256" key="8">
    <source>
        <dbReference type="RuleBase" id="RU000505"/>
    </source>
</evidence>
<dbReference type="FunFam" id="3.30.590.10:FF:000007">
    <property type="entry name" value="Protein-arginine kinase"/>
    <property type="match status" value="1"/>
</dbReference>
<feature type="binding site" evidence="6 7">
    <location>
        <position position="80"/>
    </location>
    <ligand>
        <name>ATP</name>
        <dbReference type="ChEBI" id="CHEBI:30616"/>
    </ligand>
</feature>
<organism evidence="10 11">
    <name type="scientific">Marinisporobacter balticus</name>
    <dbReference type="NCBI Taxonomy" id="2018667"/>
    <lineage>
        <taxon>Bacteria</taxon>
        <taxon>Bacillati</taxon>
        <taxon>Bacillota</taxon>
        <taxon>Clostridia</taxon>
        <taxon>Peptostreptococcales</taxon>
        <taxon>Thermotaleaceae</taxon>
        <taxon>Marinisporobacter</taxon>
    </lineage>
</organism>
<dbReference type="Gene3D" id="3.30.590.10">
    <property type="entry name" value="Glutamine synthetase/guanido kinase, catalytic domain"/>
    <property type="match status" value="1"/>
</dbReference>
<dbReference type="GO" id="GO:0005615">
    <property type="term" value="C:extracellular space"/>
    <property type="evidence" value="ECO:0007669"/>
    <property type="project" value="TreeGrafter"/>
</dbReference>
<dbReference type="Proteomes" id="UP000294919">
    <property type="component" value="Unassembled WGS sequence"/>
</dbReference>
<dbReference type="EMBL" id="SLWV01000030">
    <property type="protein sequence ID" value="TCO69682.1"/>
    <property type="molecule type" value="Genomic_DNA"/>
</dbReference>
<dbReference type="NCBIfam" id="NF002194">
    <property type="entry name" value="PRK01059.1-4"/>
    <property type="match status" value="1"/>
</dbReference>
<evidence type="ECO:0000256" key="7">
    <source>
        <dbReference type="PROSITE-ProRule" id="PRU00843"/>
    </source>
</evidence>
<comment type="caution">
    <text evidence="10">The sequence shown here is derived from an EMBL/GenBank/DDBJ whole genome shotgun (WGS) entry which is preliminary data.</text>
</comment>
<dbReference type="PROSITE" id="PS51510">
    <property type="entry name" value="PHOSPHAGEN_KINASE_C"/>
    <property type="match status" value="1"/>
</dbReference>
<evidence type="ECO:0000313" key="11">
    <source>
        <dbReference type="Proteomes" id="UP000294919"/>
    </source>
</evidence>
<feature type="binding site" evidence="6 7">
    <location>
        <position position="114"/>
    </location>
    <ligand>
        <name>ATP</name>
        <dbReference type="ChEBI" id="CHEBI:30616"/>
    </ligand>
</feature>
<accession>A0A4R2KBR8</accession>
<name>A0A4R2KBR8_9FIRM</name>
<evidence type="ECO:0000256" key="1">
    <source>
        <dbReference type="ARBA" id="ARBA00022679"/>
    </source>
</evidence>
<keyword evidence="4 6" id="KW-0067">ATP-binding</keyword>
<comment type="similarity">
    <text evidence="6 7 8">Belongs to the ATP:guanido phosphotransferase family.</text>
</comment>
<dbReference type="GO" id="GO:0004111">
    <property type="term" value="F:creatine kinase activity"/>
    <property type="evidence" value="ECO:0007669"/>
    <property type="project" value="InterPro"/>
</dbReference>
<dbReference type="GO" id="GO:1990424">
    <property type="term" value="F:protein arginine kinase activity"/>
    <property type="evidence" value="ECO:0007669"/>
    <property type="project" value="UniProtKB-EC"/>
</dbReference>
<evidence type="ECO:0000256" key="5">
    <source>
        <dbReference type="ARBA" id="ARBA00051816"/>
    </source>
</evidence>
<evidence type="ECO:0000313" key="10">
    <source>
        <dbReference type="EMBL" id="TCO69682.1"/>
    </source>
</evidence>
<feature type="binding site" evidence="6 7">
    <location>
        <begin position="165"/>
        <end position="169"/>
    </location>
    <ligand>
        <name>ATP</name>
        <dbReference type="ChEBI" id="CHEBI:30616"/>
    </ligand>
</feature>
<dbReference type="OrthoDB" id="9791353at2"/>
<reference evidence="10 11" key="1">
    <citation type="submission" date="2019-03" db="EMBL/GenBank/DDBJ databases">
        <title>Genomic Encyclopedia of Type Strains, Phase IV (KMG-IV): sequencing the most valuable type-strain genomes for metagenomic binning, comparative biology and taxonomic classification.</title>
        <authorList>
            <person name="Goeker M."/>
        </authorList>
    </citation>
    <scope>NUCLEOTIDE SEQUENCE [LARGE SCALE GENOMIC DNA]</scope>
    <source>
        <strain evidence="10 11">DSM 102940</strain>
    </source>
</reference>
<dbReference type="PROSITE" id="PS00112">
    <property type="entry name" value="PHOSPHAGEN_KINASE"/>
    <property type="match status" value="1"/>
</dbReference>
<dbReference type="InterPro" id="IPR023660">
    <property type="entry name" value="Arg_Kinase"/>
</dbReference>
<dbReference type="InterPro" id="IPR014746">
    <property type="entry name" value="Gln_synth/guanido_kin_cat_dom"/>
</dbReference>
<dbReference type="EC" id="2.7.14.1" evidence="6"/>
<gene>
    <name evidence="6" type="primary">mcsB</name>
    <name evidence="10" type="ORF">EV214_13018</name>
</gene>
<dbReference type="GO" id="GO:0005524">
    <property type="term" value="F:ATP binding"/>
    <property type="evidence" value="ECO:0007669"/>
    <property type="project" value="UniProtKB-UniRule"/>
</dbReference>
<keyword evidence="2 6" id="KW-0547">Nucleotide-binding</keyword>
<dbReference type="AlphaFoldDB" id="A0A4R2KBR8"/>
<dbReference type="InterPro" id="IPR022415">
    <property type="entry name" value="ATP-guanido_PTrfase_AS"/>
</dbReference>
<dbReference type="GO" id="GO:0046314">
    <property type="term" value="P:phosphocreatine biosynthetic process"/>
    <property type="evidence" value="ECO:0007669"/>
    <property type="project" value="InterPro"/>
</dbReference>
<evidence type="ECO:0000256" key="4">
    <source>
        <dbReference type="ARBA" id="ARBA00022840"/>
    </source>
</evidence>
<dbReference type="RefSeq" id="WP_132247399.1">
    <property type="nucleotide sequence ID" value="NZ_SLWV01000030.1"/>
</dbReference>
<keyword evidence="6" id="KW-0021">Allosteric enzyme</keyword>
<evidence type="ECO:0000256" key="2">
    <source>
        <dbReference type="ARBA" id="ARBA00022741"/>
    </source>
</evidence>
<comment type="function">
    <text evidence="6">Catalyzes the specific phosphorylation of arginine residues in proteins.</text>
</comment>
<dbReference type="PANTHER" id="PTHR11547:SF38">
    <property type="entry name" value="ARGININE KINASE 1-RELATED"/>
    <property type="match status" value="1"/>
</dbReference>
<dbReference type="HAMAP" id="MF_00602">
    <property type="entry name" value="Prot_Arg_kinase"/>
    <property type="match status" value="1"/>
</dbReference>
<dbReference type="SUPFAM" id="SSF55931">
    <property type="entry name" value="Glutamine synthetase/guanido kinase"/>
    <property type="match status" value="1"/>
</dbReference>
<proteinExistence type="inferred from homology"/>
<comment type="catalytic activity">
    <reaction evidence="5 6">
        <text>L-arginyl-[protein] + ATP = N(omega)-phospho-L-arginyl-[protein] + ADP + H(+)</text>
        <dbReference type="Rhea" id="RHEA:43384"/>
        <dbReference type="Rhea" id="RHEA-COMP:10532"/>
        <dbReference type="Rhea" id="RHEA-COMP:10533"/>
        <dbReference type="ChEBI" id="CHEBI:15378"/>
        <dbReference type="ChEBI" id="CHEBI:29965"/>
        <dbReference type="ChEBI" id="CHEBI:30616"/>
        <dbReference type="ChEBI" id="CHEBI:83226"/>
        <dbReference type="ChEBI" id="CHEBI:456216"/>
        <dbReference type="EC" id="2.7.14.1"/>
    </reaction>
</comment>
<feature type="short sequence motif" description="RDXXRA motif of the pArg binding pocket involved in allosteric regulation" evidence="6">
    <location>
        <begin position="326"/>
        <end position="331"/>
    </location>
</feature>
<comment type="activity regulation">
    <text evidence="6">Appears to be allosterically activated by the binding of pArg-containing polypeptides to the pArg-binding pocket localized in the C-terminal domain of McsB.</text>
</comment>
<dbReference type="InterPro" id="IPR022414">
    <property type="entry name" value="ATP-guanido_PTrfase_cat"/>
</dbReference>
<feature type="binding site" evidence="6 7">
    <location>
        <begin position="17"/>
        <end position="21"/>
    </location>
    <ligand>
        <name>ATP</name>
        <dbReference type="ChEBI" id="CHEBI:30616"/>
    </ligand>
</feature>
<dbReference type="CDD" id="cd07930">
    <property type="entry name" value="bacterial_phosphagen_kinase"/>
    <property type="match status" value="1"/>
</dbReference>
<keyword evidence="1 6" id="KW-0808">Transferase</keyword>
<dbReference type="PANTHER" id="PTHR11547">
    <property type="entry name" value="ARGININE OR CREATINE KINASE"/>
    <property type="match status" value="1"/>
</dbReference>
<keyword evidence="3 6" id="KW-0418">Kinase</keyword>
<feature type="binding site" evidence="6 7">
    <location>
        <begin position="196"/>
        <end position="201"/>
    </location>
    <ligand>
        <name>ATP</name>
        <dbReference type="ChEBI" id="CHEBI:30616"/>
    </ligand>
</feature>
<keyword evidence="11" id="KW-1185">Reference proteome</keyword>
<feature type="domain" description="Phosphagen kinase C-terminal" evidence="9">
    <location>
        <begin position="14"/>
        <end position="243"/>
    </location>
</feature>
<dbReference type="InterPro" id="IPR000749">
    <property type="entry name" value="ATP-guanido_PTrfase"/>
</dbReference>
<protein>
    <recommendedName>
        <fullName evidence="6">Protein-arginine kinase</fullName>
        <ecNumber evidence="6">2.7.14.1</ecNumber>
    </recommendedName>
</protein>
<evidence type="ECO:0000256" key="3">
    <source>
        <dbReference type="ARBA" id="ARBA00022777"/>
    </source>
</evidence>
<evidence type="ECO:0000259" key="9">
    <source>
        <dbReference type="PROSITE" id="PS51510"/>
    </source>
</evidence>
<dbReference type="Pfam" id="PF00217">
    <property type="entry name" value="ATP-gua_Ptrans"/>
    <property type="match status" value="1"/>
</dbReference>
<evidence type="ECO:0000256" key="6">
    <source>
        <dbReference type="HAMAP-Rule" id="MF_00602"/>
    </source>
</evidence>
<sequence length="345" mass="38988">MAKWIEQCGPDKDIIISSRIRVARNLDEFPFPVALTKAKSKAVFESVTNAINESVLTHDFEGVLLQEVDPLERQVLVEKHLISPNLAQNYEKGAAFLNKDESISIMINEEDHIRIQCLLPGFQLDEAWDMAEKMDDILEEHVKYAFDEKLGYLTSCPTNIGTGIRASVMIHLPALTMTGYMNRILQAASQIGLAVRGIYGEGTEFIGNVFQISNQLTLGRSEKDIIGNLKDVTRQIIQKERDARSTLLSNNGVQLEDKIYRSFGILSHARILTSQECMKLLSDVRLGIDTGILKDIYVDNMNEIMVMMQPAYLQKIARKSLSSQERDIRRASLVREKLGNKKEDE</sequence>